<protein>
    <submittedName>
        <fullName evidence="3">Glycosyltransferase involved in cell wall biosynthesis</fullName>
    </submittedName>
</protein>
<dbReference type="Gene3D" id="3.40.50.2000">
    <property type="entry name" value="Glycogen Phosphorylase B"/>
    <property type="match status" value="2"/>
</dbReference>
<sequence length="368" mass="42449">MPSHYQNDLFTELSKYYDEFEVIYAHTHDDARKSLGWNFENAHNFNSKTIGRDLTIWKIIPYLFKNRKSTHIVNGIWAESIFFFVIILLNLFQINFLIYSEASNPFKNRSFLKKIILRFVSVSIAKLLIIKAKGVLAISIFASNYFKDLGINDRRIYRFGYFQKEKIHLKLTTKKSCISLLFVGQLIERKGIFTLLEAIEKLFEKYQSFHLSIIGSGILKDNIQHFIKTQNLQNEVELLGVIDSQNVSNYIAQADLLVLPSVFDGWGIVVNEALQNGISVLISDQCGAKELIREGKNGFIFKANNVNDITEKLTNFIELSPHEKLEMMKEIRKMNQNIDIQIVTKYLVACVAHSLNQISIKPTAPWLK</sequence>
<keyword evidence="1" id="KW-0812">Transmembrane</keyword>
<feature type="transmembrane region" description="Helical" evidence="1">
    <location>
        <begin position="119"/>
        <end position="142"/>
    </location>
</feature>
<evidence type="ECO:0000313" key="4">
    <source>
        <dbReference type="Proteomes" id="UP000245489"/>
    </source>
</evidence>
<dbReference type="EMBL" id="QGGO01000002">
    <property type="protein sequence ID" value="PWK28979.1"/>
    <property type="molecule type" value="Genomic_DNA"/>
</dbReference>
<keyword evidence="1" id="KW-0472">Membrane</keyword>
<reference evidence="3 4" key="1">
    <citation type="submission" date="2018-05" db="EMBL/GenBank/DDBJ databases">
        <title>Genomic Encyclopedia of Archaeal and Bacterial Type Strains, Phase II (KMG-II): from individual species to whole genera.</title>
        <authorList>
            <person name="Goeker M."/>
        </authorList>
    </citation>
    <scope>NUCLEOTIDE SEQUENCE [LARGE SCALE GENOMIC DNA]</scope>
    <source>
        <strain evidence="3 4">DSM 22214</strain>
    </source>
</reference>
<evidence type="ECO:0000313" key="3">
    <source>
        <dbReference type="EMBL" id="PWK28979.1"/>
    </source>
</evidence>
<comment type="caution">
    <text evidence="3">The sequence shown here is derived from an EMBL/GenBank/DDBJ whole genome shotgun (WGS) entry which is preliminary data.</text>
</comment>
<dbReference type="PANTHER" id="PTHR45947:SF3">
    <property type="entry name" value="SULFOQUINOVOSYL TRANSFERASE SQD2"/>
    <property type="match status" value="1"/>
</dbReference>
<dbReference type="CDD" id="cd03801">
    <property type="entry name" value="GT4_PimA-like"/>
    <property type="match status" value="1"/>
</dbReference>
<dbReference type="Pfam" id="PF00534">
    <property type="entry name" value="Glycos_transf_1"/>
    <property type="match status" value="1"/>
</dbReference>
<evidence type="ECO:0000259" key="2">
    <source>
        <dbReference type="Pfam" id="PF00534"/>
    </source>
</evidence>
<dbReference type="InterPro" id="IPR050194">
    <property type="entry name" value="Glycosyltransferase_grp1"/>
</dbReference>
<dbReference type="SUPFAM" id="SSF53756">
    <property type="entry name" value="UDP-Glycosyltransferase/glycogen phosphorylase"/>
    <property type="match status" value="1"/>
</dbReference>
<keyword evidence="3" id="KW-0808">Transferase</keyword>
<feature type="transmembrane region" description="Helical" evidence="1">
    <location>
        <begin position="76"/>
        <end position="98"/>
    </location>
</feature>
<proteinExistence type="predicted"/>
<dbReference type="Proteomes" id="UP000245489">
    <property type="component" value="Unassembled WGS sequence"/>
</dbReference>
<dbReference type="PANTHER" id="PTHR45947">
    <property type="entry name" value="SULFOQUINOVOSYL TRANSFERASE SQD2"/>
    <property type="match status" value="1"/>
</dbReference>
<dbReference type="GO" id="GO:0016757">
    <property type="term" value="F:glycosyltransferase activity"/>
    <property type="evidence" value="ECO:0007669"/>
    <property type="project" value="InterPro"/>
</dbReference>
<name>A0A316EJF8_9BACT</name>
<organism evidence="3 4">
    <name type="scientific">Arcicella aurantiaca</name>
    <dbReference type="NCBI Taxonomy" id="591202"/>
    <lineage>
        <taxon>Bacteria</taxon>
        <taxon>Pseudomonadati</taxon>
        <taxon>Bacteroidota</taxon>
        <taxon>Cytophagia</taxon>
        <taxon>Cytophagales</taxon>
        <taxon>Flectobacillaceae</taxon>
        <taxon>Arcicella</taxon>
    </lineage>
</organism>
<accession>A0A316EJF8</accession>
<dbReference type="InterPro" id="IPR001296">
    <property type="entry name" value="Glyco_trans_1"/>
</dbReference>
<keyword evidence="1" id="KW-1133">Transmembrane helix</keyword>
<feature type="domain" description="Glycosyl transferase family 1" evidence="2">
    <location>
        <begin position="164"/>
        <end position="330"/>
    </location>
</feature>
<keyword evidence="4" id="KW-1185">Reference proteome</keyword>
<evidence type="ECO:0000256" key="1">
    <source>
        <dbReference type="SAM" id="Phobius"/>
    </source>
</evidence>
<gene>
    <name evidence="3" type="ORF">LV89_00533</name>
</gene>
<dbReference type="AlphaFoldDB" id="A0A316EJF8"/>